<dbReference type="EMBL" id="CH991549">
    <property type="protein sequence ID" value="EDQ90004.1"/>
    <property type="molecule type" value="Genomic_DNA"/>
</dbReference>
<dbReference type="STRING" id="81824.A9UXG8"/>
<evidence type="ECO:0000256" key="7">
    <source>
        <dbReference type="PROSITE-ProRule" id="PRU00042"/>
    </source>
</evidence>
<feature type="compositionally biased region" description="Basic and acidic residues" evidence="8">
    <location>
        <begin position="135"/>
        <end position="152"/>
    </location>
</feature>
<dbReference type="Pfam" id="PF00096">
    <property type="entry name" value="zf-C2H2"/>
    <property type="match status" value="2"/>
</dbReference>
<dbReference type="PANTHER" id="PTHR24394">
    <property type="entry name" value="ZINC FINGER PROTEIN"/>
    <property type="match status" value="1"/>
</dbReference>
<dbReference type="SUPFAM" id="SSF57667">
    <property type="entry name" value="beta-beta-alpha zinc fingers"/>
    <property type="match status" value="2"/>
</dbReference>
<dbReference type="KEGG" id="mbr:MONBRDRAFT_7806"/>
<sequence length="363" mass="39757">MSSPNRLRCSRCDSRFRSRSSLRRHERKHDAGASSHECHICDRTFYRKDHFRYHLVSAHNIGERLACQSCDKWFATRSSLKRHMDAMHPTEVMVWPPRILPGSESAAIPAQTESATHHMASSPAPTINAISSSDDSCHSFDAHELTPSHENTHPAALLDSVPESALSTATVANANRWLLNDDMDIDFAANDMTSDDICSILNRLPESALPPVAPATLSNDGQLEPSPLAAPSLTPHALVFSTTQETTNTTLLDVPNVIAFGSPASSHGSATPATDGMAQIEAPTAILQQNDEMIRSWLDQTCCDFPELVALAQQAPICPTENDDAIDHKLRNILIQSFTLLKNREALRAHQPPSTNPHLQTAC</sequence>
<keyword evidence="3" id="KW-0677">Repeat</keyword>
<dbReference type="SMART" id="SM00355">
    <property type="entry name" value="ZnF_C2H2"/>
    <property type="match status" value="3"/>
</dbReference>
<keyword evidence="6" id="KW-0539">Nucleus</keyword>
<keyword evidence="11" id="KW-1185">Reference proteome</keyword>
<feature type="domain" description="C2H2-type" evidence="9">
    <location>
        <begin position="36"/>
        <end position="59"/>
    </location>
</feature>
<evidence type="ECO:0000256" key="8">
    <source>
        <dbReference type="SAM" id="MobiDB-lite"/>
    </source>
</evidence>
<evidence type="ECO:0000259" key="9">
    <source>
        <dbReference type="PROSITE" id="PS50157"/>
    </source>
</evidence>
<dbReference type="PROSITE" id="PS50157">
    <property type="entry name" value="ZINC_FINGER_C2H2_2"/>
    <property type="match status" value="3"/>
</dbReference>
<protein>
    <recommendedName>
        <fullName evidence="9">C2H2-type domain-containing protein</fullName>
    </recommendedName>
</protein>
<dbReference type="InParanoid" id="A9UXG8"/>
<dbReference type="GeneID" id="5890629"/>
<dbReference type="PROSITE" id="PS00028">
    <property type="entry name" value="ZINC_FINGER_C2H2_1"/>
    <property type="match status" value="3"/>
</dbReference>
<keyword evidence="2" id="KW-0479">Metal-binding</keyword>
<gene>
    <name evidence="10" type="ORF">MONBRDRAFT_7806</name>
</gene>
<dbReference type="InterPro" id="IPR013087">
    <property type="entry name" value="Znf_C2H2_type"/>
</dbReference>
<dbReference type="eggNOG" id="KOG1721">
    <property type="taxonomic scope" value="Eukaryota"/>
</dbReference>
<evidence type="ECO:0000256" key="2">
    <source>
        <dbReference type="ARBA" id="ARBA00022723"/>
    </source>
</evidence>
<keyword evidence="5" id="KW-0862">Zinc</keyword>
<dbReference type="RefSeq" id="XP_001745426.1">
    <property type="nucleotide sequence ID" value="XM_001745374.1"/>
</dbReference>
<dbReference type="Pfam" id="PF13894">
    <property type="entry name" value="zf-C2H2_4"/>
    <property type="match status" value="1"/>
</dbReference>
<dbReference type="AlphaFoldDB" id="A9UXG8"/>
<feature type="domain" description="C2H2-type" evidence="9">
    <location>
        <begin position="65"/>
        <end position="93"/>
    </location>
</feature>
<evidence type="ECO:0000256" key="3">
    <source>
        <dbReference type="ARBA" id="ARBA00022737"/>
    </source>
</evidence>
<organism evidence="10 11">
    <name type="scientific">Monosiga brevicollis</name>
    <name type="common">Choanoflagellate</name>
    <dbReference type="NCBI Taxonomy" id="81824"/>
    <lineage>
        <taxon>Eukaryota</taxon>
        <taxon>Choanoflagellata</taxon>
        <taxon>Craspedida</taxon>
        <taxon>Salpingoecidae</taxon>
        <taxon>Monosiga</taxon>
    </lineage>
</organism>
<dbReference type="GO" id="GO:0005634">
    <property type="term" value="C:nucleus"/>
    <property type="evidence" value="ECO:0007669"/>
    <property type="project" value="UniProtKB-SubCell"/>
</dbReference>
<dbReference type="PANTHER" id="PTHR24394:SF29">
    <property type="entry name" value="MYONEURIN"/>
    <property type="match status" value="1"/>
</dbReference>
<keyword evidence="4 7" id="KW-0863">Zinc-finger</keyword>
<feature type="region of interest" description="Disordered" evidence="8">
    <location>
        <begin position="132"/>
        <end position="154"/>
    </location>
</feature>
<dbReference type="GO" id="GO:0008270">
    <property type="term" value="F:zinc ion binding"/>
    <property type="evidence" value="ECO:0007669"/>
    <property type="project" value="UniProtKB-KW"/>
</dbReference>
<reference evidence="10 11" key="1">
    <citation type="journal article" date="2008" name="Nature">
        <title>The genome of the choanoflagellate Monosiga brevicollis and the origin of metazoans.</title>
        <authorList>
            <consortium name="JGI Sequencing"/>
            <person name="King N."/>
            <person name="Westbrook M.J."/>
            <person name="Young S.L."/>
            <person name="Kuo A."/>
            <person name="Abedin M."/>
            <person name="Chapman J."/>
            <person name="Fairclough S."/>
            <person name="Hellsten U."/>
            <person name="Isogai Y."/>
            <person name="Letunic I."/>
            <person name="Marr M."/>
            <person name="Pincus D."/>
            <person name="Putnam N."/>
            <person name="Rokas A."/>
            <person name="Wright K.J."/>
            <person name="Zuzow R."/>
            <person name="Dirks W."/>
            <person name="Good M."/>
            <person name="Goodstein D."/>
            <person name="Lemons D."/>
            <person name="Li W."/>
            <person name="Lyons J.B."/>
            <person name="Morris A."/>
            <person name="Nichols S."/>
            <person name="Richter D.J."/>
            <person name="Salamov A."/>
            <person name="Bork P."/>
            <person name="Lim W.A."/>
            <person name="Manning G."/>
            <person name="Miller W.T."/>
            <person name="McGinnis W."/>
            <person name="Shapiro H."/>
            <person name="Tjian R."/>
            <person name="Grigoriev I.V."/>
            <person name="Rokhsar D."/>
        </authorList>
    </citation>
    <scope>NUCLEOTIDE SEQUENCE [LARGE SCALE GENOMIC DNA]</scope>
    <source>
        <strain evidence="11">MX1 / ATCC 50154</strain>
    </source>
</reference>
<evidence type="ECO:0000313" key="10">
    <source>
        <dbReference type="EMBL" id="EDQ90004.1"/>
    </source>
</evidence>
<accession>A9UXG8</accession>
<evidence type="ECO:0000256" key="6">
    <source>
        <dbReference type="ARBA" id="ARBA00023242"/>
    </source>
</evidence>
<dbReference type="Gene3D" id="3.30.160.60">
    <property type="entry name" value="Classic Zinc Finger"/>
    <property type="match status" value="2"/>
</dbReference>
<name>A9UXG8_MONBE</name>
<dbReference type="Proteomes" id="UP000001357">
    <property type="component" value="Unassembled WGS sequence"/>
</dbReference>
<evidence type="ECO:0000256" key="1">
    <source>
        <dbReference type="ARBA" id="ARBA00004123"/>
    </source>
</evidence>
<proteinExistence type="predicted"/>
<feature type="domain" description="C2H2-type" evidence="9">
    <location>
        <begin position="7"/>
        <end position="34"/>
    </location>
</feature>
<dbReference type="InterPro" id="IPR036236">
    <property type="entry name" value="Znf_C2H2_sf"/>
</dbReference>
<evidence type="ECO:0000256" key="5">
    <source>
        <dbReference type="ARBA" id="ARBA00022833"/>
    </source>
</evidence>
<comment type="subcellular location">
    <subcellularLocation>
        <location evidence="1">Nucleus</location>
    </subcellularLocation>
</comment>
<evidence type="ECO:0000313" key="11">
    <source>
        <dbReference type="Proteomes" id="UP000001357"/>
    </source>
</evidence>
<evidence type="ECO:0000256" key="4">
    <source>
        <dbReference type="ARBA" id="ARBA00022771"/>
    </source>
</evidence>